<organism evidence="2 3">
    <name type="scientific">Vibrio nigripulchritudo SOn1</name>
    <dbReference type="NCBI Taxonomy" id="1238450"/>
    <lineage>
        <taxon>Bacteria</taxon>
        <taxon>Pseudomonadati</taxon>
        <taxon>Pseudomonadota</taxon>
        <taxon>Gammaproteobacteria</taxon>
        <taxon>Vibrionales</taxon>
        <taxon>Vibrionaceae</taxon>
        <taxon>Vibrio</taxon>
    </lineage>
</organism>
<dbReference type="Proteomes" id="UP000018211">
    <property type="component" value="Unassembled WGS sequence"/>
</dbReference>
<accession>A0AAV2VQI9</accession>
<proteinExistence type="predicted"/>
<keyword evidence="1" id="KW-0472">Membrane</keyword>
<feature type="transmembrane region" description="Helical" evidence="1">
    <location>
        <begin position="33"/>
        <end position="53"/>
    </location>
</feature>
<keyword evidence="1" id="KW-1133">Transmembrane helix</keyword>
<gene>
    <name evidence="2" type="ORF">VIBNISOn1_1960001</name>
</gene>
<protein>
    <submittedName>
        <fullName evidence="2">Uncharacterized protein</fullName>
    </submittedName>
</protein>
<name>A0AAV2VQI9_9VIBR</name>
<dbReference type="AlphaFoldDB" id="A0AAV2VQI9"/>
<sequence>MDISRTRKTRMVRKINTTAMPVSIRTAASPSRLPILVMLLPFYVILTMLMLTFPQYGGHKWSRIIAIGKILSILFNNVTKILHKHATFLSTYYIQIRHISGISP</sequence>
<dbReference type="EMBL" id="CAOF01000108">
    <property type="protein sequence ID" value="CCO46980.1"/>
    <property type="molecule type" value="Genomic_DNA"/>
</dbReference>
<comment type="caution">
    <text evidence="2">The sequence shown here is derived from an EMBL/GenBank/DDBJ whole genome shotgun (WGS) entry which is preliminary data.</text>
</comment>
<reference evidence="2 3" key="1">
    <citation type="journal article" date="2013" name="ISME J.">
        <title>Comparative genomics of pathogenic lineages of Vibrio nigripulchritudo identifies virulence-associated traits.</title>
        <authorList>
            <person name="Goudenege D."/>
            <person name="Labreuche Y."/>
            <person name="Krin E."/>
            <person name="Ansquer D."/>
            <person name="Mangenot S."/>
            <person name="Calteau A."/>
            <person name="Medigue C."/>
            <person name="Mazel D."/>
            <person name="Polz M.F."/>
            <person name="Le Roux F."/>
        </authorList>
    </citation>
    <scope>NUCLEOTIDE SEQUENCE [LARGE SCALE GENOMIC DNA]</scope>
    <source>
        <strain evidence="2 3">SOn1</strain>
    </source>
</reference>
<evidence type="ECO:0000256" key="1">
    <source>
        <dbReference type="SAM" id="Phobius"/>
    </source>
</evidence>
<keyword evidence="1" id="KW-0812">Transmembrane</keyword>
<evidence type="ECO:0000313" key="3">
    <source>
        <dbReference type="Proteomes" id="UP000018211"/>
    </source>
</evidence>
<evidence type="ECO:0000313" key="2">
    <source>
        <dbReference type="EMBL" id="CCO46980.1"/>
    </source>
</evidence>